<organism evidence="1 2">
    <name type="scientific">Denitromonas iodatirespirans</name>
    <dbReference type="NCBI Taxonomy" id="2795389"/>
    <lineage>
        <taxon>Bacteria</taxon>
        <taxon>Pseudomonadati</taxon>
        <taxon>Pseudomonadota</taxon>
        <taxon>Betaproteobacteria</taxon>
        <taxon>Rhodocyclales</taxon>
        <taxon>Zoogloeaceae</taxon>
        <taxon>Denitromonas</taxon>
    </lineage>
</organism>
<dbReference type="Proteomes" id="UP000694660">
    <property type="component" value="Unassembled WGS sequence"/>
</dbReference>
<reference evidence="2" key="1">
    <citation type="journal article" date="2022" name="ISME J.">
        <title>Genetic and phylogenetic analysis of dissimilatory iodate-reducing bacteria identifies potential niches across the world's oceans.</title>
        <authorList>
            <person name="Reyes-Umana V."/>
            <person name="Henning Z."/>
            <person name="Lee K."/>
            <person name="Barnum T.P."/>
            <person name="Coates J.D."/>
        </authorList>
    </citation>
    <scope>NUCLEOTIDE SEQUENCE [LARGE SCALE GENOMIC DNA]</scope>
    <source>
        <strain evidence="2">IR12</strain>
    </source>
</reference>
<dbReference type="AlphaFoldDB" id="A0A944DCJ1"/>
<name>A0A944DCJ1_DENI1</name>
<comment type="caution">
    <text evidence="1">The sequence shown here is derived from an EMBL/GenBank/DDBJ whole genome shotgun (WGS) entry which is preliminary data.</text>
</comment>
<sequence length="103" mass="11430">MSTTYLANITTRQHGPLIVLASARDGFPVIDLYSDDPLNEPVARLTIRVAGTDVLGTDEFYLDPDKSALQDDLIASGLFEPTGRLIHDAHSRCPVPVWRIRRN</sequence>
<gene>
    <name evidence="1" type="ORF">I8J34_03485</name>
</gene>
<proteinExistence type="predicted"/>
<evidence type="ECO:0000313" key="2">
    <source>
        <dbReference type="Proteomes" id="UP000694660"/>
    </source>
</evidence>
<dbReference type="RefSeq" id="WP_214359982.1">
    <property type="nucleotide sequence ID" value="NZ_JAEKFT010000003.1"/>
</dbReference>
<evidence type="ECO:0000313" key="1">
    <source>
        <dbReference type="EMBL" id="MBT0960228.1"/>
    </source>
</evidence>
<accession>A0A944DCJ1</accession>
<dbReference type="EMBL" id="JAEKFT010000003">
    <property type="protein sequence ID" value="MBT0960228.1"/>
    <property type="molecule type" value="Genomic_DNA"/>
</dbReference>
<keyword evidence="2" id="KW-1185">Reference proteome</keyword>
<protein>
    <submittedName>
        <fullName evidence="1">Uncharacterized protein</fullName>
    </submittedName>
</protein>